<name>A0A699VF80_TANCI</name>
<feature type="region of interest" description="Disordered" evidence="1">
    <location>
        <begin position="1"/>
        <end position="132"/>
    </location>
</feature>
<evidence type="ECO:0000313" key="2">
    <source>
        <dbReference type="EMBL" id="GFD32051.1"/>
    </source>
</evidence>
<evidence type="ECO:0000256" key="1">
    <source>
        <dbReference type="SAM" id="MobiDB-lite"/>
    </source>
</evidence>
<feature type="compositionally biased region" description="Basic residues" evidence="1">
    <location>
        <begin position="58"/>
        <end position="68"/>
    </location>
</feature>
<sequence>SASRGAVVGVARDRRPHCVARDTQNNHHRHHHRPAVPGRRGRAVGQADADAGADAGRHVHIGAHRRAAGHSFGSQQSLALSADAAARHHADHAQLRVPDSGADAVRSGQGSGDLRHRDLRRTAADSSDRSGD</sequence>
<feature type="compositionally biased region" description="Basic residues" evidence="1">
    <location>
        <begin position="26"/>
        <end position="42"/>
    </location>
</feature>
<feature type="non-terminal residue" evidence="2">
    <location>
        <position position="132"/>
    </location>
</feature>
<feature type="compositionally biased region" description="Low complexity" evidence="1">
    <location>
        <begin position="1"/>
        <end position="10"/>
    </location>
</feature>
<accession>A0A699VF80</accession>
<feature type="compositionally biased region" description="Basic and acidic residues" evidence="1">
    <location>
        <begin position="85"/>
        <end position="94"/>
    </location>
</feature>
<feature type="non-terminal residue" evidence="2">
    <location>
        <position position="1"/>
    </location>
</feature>
<feature type="compositionally biased region" description="Low complexity" evidence="1">
    <location>
        <begin position="74"/>
        <end position="84"/>
    </location>
</feature>
<gene>
    <name evidence="2" type="ORF">Tci_904020</name>
</gene>
<organism evidence="2">
    <name type="scientific">Tanacetum cinerariifolium</name>
    <name type="common">Dalmatian daisy</name>
    <name type="synonym">Chrysanthemum cinerariifolium</name>
    <dbReference type="NCBI Taxonomy" id="118510"/>
    <lineage>
        <taxon>Eukaryota</taxon>
        <taxon>Viridiplantae</taxon>
        <taxon>Streptophyta</taxon>
        <taxon>Embryophyta</taxon>
        <taxon>Tracheophyta</taxon>
        <taxon>Spermatophyta</taxon>
        <taxon>Magnoliopsida</taxon>
        <taxon>eudicotyledons</taxon>
        <taxon>Gunneridae</taxon>
        <taxon>Pentapetalae</taxon>
        <taxon>asterids</taxon>
        <taxon>campanulids</taxon>
        <taxon>Asterales</taxon>
        <taxon>Asteraceae</taxon>
        <taxon>Asteroideae</taxon>
        <taxon>Anthemideae</taxon>
        <taxon>Anthemidinae</taxon>
        <taxon>Tanacetum</taxon>
    </lineage>
</organism>
<feature type="compositionally biased region" description="Basic and acidic residues" evidence="1">
    <location>
        <begin position="113"/>
        <end position="132"/>
    </location>
</feature>
<protein>
    <submittedName>
        <fullName evidence="2">Uncharacterized protein</fullName>
    </submittedName>
</protein>
<dbReference type="AlphaFoldDB" id="A0A699VF80"/>
<comment type="caution">
    <text evidence="2">The sequence shown here is derived from an EMBL/GenBank/DDBJ whole genome shotgun (WGS) entry which is preliminary data.</text>
</comment>
<dbReference type="EMBL" id="BKCJ011420070">
    <property type="protein sequence ID" value="GFD32051.1"/>
    <property type="molecule type" value="Genomic_DNA"/>
</dbReference>
<feature type="compositionally biased region" description="Low complexity" evidence="1">
    <location>
        <begin position="43"/>
        <end position="54"/>
    </location>
</feature>
<reference evidence="2" key="1">
    <citation type="journal article" date="2019" name="Sci. Rep.">
        <title>Draft genome of Tanacetum cinerariifolium, the natural source of mosquito coil.</title>
        <authorList>
            <person name="Yamashiro T."/>
            <person name="Shiraishi A."/>
            <person name="Satake H."/>
            <person name="Nakayama K."/>
        </authorList>
    </citation>
    <scope>NUCLEOTIDE SEQUENCE</scope>
</reference>
<proteinExistence type="predicted"/>